<feature type="region of interest" description="Disordered" evidence="1">
    <location>
        <begin position="85"/>
        <end position="109"/>
    </location>
</feature>
<name>A0A841A5V2_9MICO</name>
<comment type="caution">
    <text evidence="2">The sequence shown here is derived from an EMBL/GenBank/DDBJ whole genome shotgun (WGS) entry which is preliminary data.</text>
</comment>
<organism evidence="2 3">
    <name type="scientific">Brachybacterium aquaticum</name>
    <dbReference type="NCBI Taxonomy" id="1432564"/>
    <lineage>
        <taxon>Bacteria</taxon>
        <taxon>Bacillati</taxon>
        <taxon>Actinomycetota</taxon>
        <taxon>Actinomycetes</taxon>
        <taxon>Micrococcales</taxon>
        <taxon>Dermabacteraceae</taxon>
        <taxon>Brachybacterium</taxon>
    </lineage>
</organism>
<gene>
    <name evidence="2" type="ORF">HNR70_000342</name>
</gene>
<protein>
    <submittedName>
        <fullName evidence="2">Uncharacterized protein</fullName>
    </submittedName>
</protein>
<sequence>MVDFYRVFHDHHPDESGIIVADDGVSEYAYLANTGLWHREPFAGTVALFGDENYNRVRIETEEVYERIGQCRPIRNQGFGAKVLRSRRLQPDGEKRTSSGLGLDPSRVPPLADDAWRRLPLVDDGPSPEQVSVAAI</sequence>
<reference evidence="2 3" key="1">
    <citation type="submission" date="2020-08" db="EMBL/GenBank/DDBJ databases">
        <title>Sequencing the genomes of 1000 actinobacteria strains.</title>
        <authorList>
            <person name="Klenk H.-P."/>
        </authorList>
    </citation>
    <scope>NUCLEOTIDE SEQUENCE [LARGE SCALE GENOMIC DNA]</scope>
    <source>
        <strain evidence="2 3">DSM 28796</strain>
    </source>
</reference>
<keyword evidence="3" id="KW-1185">Reference proteome</keyword>
<dbReference type="EMBL" id="JACHLZ010000001">
    <property type="protein sequence ID" value="MBB5830529.1"/>
    <property type="molecule type" value="Genomic_DNA"/>
</dbReference>
<dbReference type="AlphaFoldDB" id="A0A841A5V2"/>
<accession>A0A841A5V2</accession>
<evidence type="ECO:0000256" key="1">
    <source>
        <dbReference type="SAM" id="MobiDB-lite"/>
    </source>
</evidence>
<proteinExistence type="predicted"/>
<dbReference type="RefSeq" id="WP_184324140.1">
    <property type="nucleotide sequence ID" value="NZ_JACHLZ010000001.1"/>
</dbReference>
<evidence type="ECO:0000313" key="2">
    <source>
        <dbReference type="EMBL" id="MBB5830529.1"/>
    </source>
</evidence>
<dbReference type="Proteomes" id="UP000588158">
    <property type="component" value="Unassembled WGS sequence"/>
</dbReference>
<evidence type="ECO:0000313" key="3">
    <source>
        <dbReference type="Proteomes" id="UP000588158"/>
    </source>
</evidence>